<accession>A0A1J1GQ42</accession>
<feature type="compositionally biased region" description="Basic and acidic residues" evidence="2">
    <location>
        <begin position="447"/>
        <end position="456"/>
    </location>
</feature>
<dbReference type="OrthoDB" id="10591120at2759"/>
<protein>
    <submittedName>
        <fullName evidence="4">Surface-associated interspersed protein (SURFIN)</fullName>
    </submittedName>
</protein>
<feature type="signal peptide" evidence="3">
    <location>
        <begin position="1"/>
        <end position="22"/>
    </location>
</feature>
<dbReference type="OMA" id="NDISCIQ"/>
<evidence type="ECO:0000313" key="4">
    <source>
        <dbReference type="EMBL" id="CRG94547.1"/>
    </source>
</evidence>
<dbReference type="Proteomes" id="UP000220797">
    <property type="component" value="Unassembled WGS sequence"/>
</dbReference>
<dbReference type="RefSeq" id="XP_028527362.1">
    <property type="nucleotide sequence ID" value="XM_028670628.1"/>
</dbReference>
<name>A0A1J1GQ42_PLAGA</name>
<dbReference type="VEuPathDB" id="PlasmoDB:PGAL8A_00194400"/>
<evidence type="ECO:0000256" key="1">
    <source>
        <dbReference type="SAM" id="Coils"/>
    </source>
</evidence>
<feature type="coiled-coil region" evidence="1">
    <location>
        <begin position="86"/>
        <end position="207"/>
    </location>
</feature>
<dbReference type="AlphaFoldDB" id="A0A1J1GQ42"/>
<evidence type="ECO:0000256" key="3">
    <source>
        <dbReference type="SAM" id="SignalP"/>
    </source>
</evidence>
<feature type="region of interest" description="Disordered" evidence="2">
    <location>
        <begin position="447"/>
        <end position="467"/>
    </location>
</feature>
<feature type="chain" id="PRO_5012249866" evidence="3">
    <location>
        <begin position="23"/>
        <end position="965"/>
    </location>
</feature>
<reference evidence="4" key="1">
    <citation type="submission" date="2015-04" db="EMBL/GenBank/DDBJ databases">
        <authorList>
            <consortium name="Pathogen Informatics"/>
        </authorList>
    </citation>
    <scope>NUCLEOTIDE SEQUENCE [LARGE SCALE GENOMIC DNA]</scope>
    <source>
        <strain evidence="4">8A</strain>
    </source>
</reference>
<evidence type="ECO:0000313" key="5">
    <source>
        <dbReference type="Proteomes" id="UP000220797"/>
    </source>
</evidence>
<keyword evidence="3" id="KW-0732">Signal</keyword>
<keyword evidence="5" id="KW-1185">Reference proteome</keyword>
<dbReference type="GeneID" id="39730470"/>
<comment type="caution">
    <text evidence="4">The sequence shown here is derived from an EMBL/GenBank/DDBJ whole genome shotgun (WGS) entry which is preliminary data.</text>
</comment>
<dbReference type="EMBL" id="CVMV01000030">
    <property type="protein sequence ID" value="CRG94547.1"/>
    <property type="molecule type" value="Genomic_DNA"/>
</dbReference>
<organism evidence="4 5">
    <name type="scientific">Plasmodium gallinaceum</name>
    <dbReference type="NCBI Taxonomy" id="5849"/>
    <lineage>
        <taxon>Eukaryota</taxon>
        <taxon>Sar</taxon>
        <taxon>Alveolata</taxon>
        <taxon>Apicomplexa</taxon>
        <taxon>Aconoidasida</taxon>
        <taxon>Haemosporida</taxon>
        <taxon>Plasmodiidae</taxon>
        <taxon>Plasmodium</taxon>
        <taxon>Plasmodium (Haemamoeba)</taxon>
    </lineage>
</organism>
<keyword evidence="1" id="KW-0175">Coiled coil</keyword>
<evidence type="ECO:0000256" key="2">
    <source>
        <dbReference type="SAM" id="MobiDB-lite"/>
    </source>
</evidence>
<sequence>MLCNIYFLFIWQLCILIKITISQEIKNSEKSPNLKEQIKGNNNELPILVDEIQDENEIKKLLLYLKDISDTSQDVSPDFYNKGSNLQDTSSDLQNLSEDLQDIMNSEDMIPDFFNEESNLQDTSSDLQNLSEDLQDIMNSEDILNIFNEESNLQDTNSNLQNLSEDLQDIFNSEDMIPDFFNEKSNLQDTNSDLQNLSEDLQDILNSQDMSSNFHNEETNLQDTSSDLQHLIEDLQDIILNSQNVIHDFKKEESNLQGTSYELEKNIFCSQDINYLHNSLLESGDTSCDLHQVEPTLFQNINFEGLYPSLQDYISSQNNTSSLDHNTSDSQDMLSISQHNTINSQNDISCIQNHISNLERTTYDSENINSESNKIHHNLPCHTTDSQNRLANLGETFDLNNIAPYLQDSDHHLRDSSHMIKNSSNASTSKCSYDKYTTQEKRILLKRKQEEESENNKKKKKKNHDDEYGINLKDESFTSNLENNIVRSTDIKLFALNISKNIFKMESSELSQSIIPHLRKIFEVLKEKYNIIRGSYNSNINILKNIIERELKNADEEDLNKIKLHYVYINEHNYHIQKKLSVCSLPFKNKLKKPFTNLHEIFNSLDTIIKIFEDLQKKITLYINTVKMISKVINEFTFNRILFGTFLLPSNDEIPAFLKMFKSIKNTLECIEKSLTTLSLNMYTTYNPQSYINSALNDLGLTRAEMRASTQNLKEMNISSLDHIKMLQIIFHFLQETNENNRNKLKIDENNLFMKEVIEIVLELLLKEEKYISESCERTCAFFNINSEEMNVSKTSFGSLLRSKAKKDIAHNLHISLMKLVRYSSYRTQHNKVESVYKTIRKMLSKKNIECLSKKTHSSQKLRNEFLVQLKILKDEINDVELNVVYKSLYNALKSDISSLHDLMSTITDKNYTLLTFLRKIHKAFARYLSKKEMNEKDNGHMEIFLHLLYYTNNLIDEFLLEELK</sequence>
<gene>
    <name evidence="4" type="ORF">PGAL8A_00194400</name>
</gene>
<proteinExistence type="predicted"/>